<feature type="non-terminal residue" evidence="2">
    <location>
        <position position="1"/>
    </location>
</feature>
<dbReference type="AlphaFoldDB" id="A0A812KNC5"/>
<dbReference type="Proteomes" id="UP000649617">
    <property type="component" value="Unassembled WGS sequence"/>
</dbReference>
<organism evidence="2 3">
    <name type="scientific">Symbiodinium pilosum</name>
    <name type="common">Dinoflagellate</name>
    <dbReference type="NCBI Taxonomy" id="2952"/>
    <lineage>
        <taxon>Eukaryota</taxon>
        <taxon>Sar</taxon>
        <taxon>Alveolata</taxon>
        <taxon>Dinophyceae</taxon>
        <taxon>Suessiales</taxon>
        <taxon>Symbiodiniaceae</taxon>
        <taxon>Symbiodinium</taxon>
    </lineage>
</organism>
<dbReference type="EMBL" id="CAJNIZ010004320">
    <property type="protein sequence ID" value="CAE7231417.1"/>
    <property type="molecule type" value="Genomic_DNA"/>
</dbReference>
<evidence type="ECO:0000256" key="1">
    <source>
        <dbReference type="SAM" id="MobiDB-lite"/>
    </source>
</evidence>
<accession>A0A812KNC5</accession>
<proteinExistence type="predicted"/>
<evidence type="ECO:0000313" key="2">
    <source>
        <dbReference type="EMBL" id="CAE7231417.1"/>
    </source>
</evidence>
<comment type="caution">
    <text evidence="2">The sequence shown here is derived from an EMBL/GenBank/DDBJ whole genome shotgun (WGS) entry which is preliminary data.</text>
</comment>
<reference evidence="2" key="1">
    <citation type="submission" date="2021-02" db="EMBL/GenBank/DDBJ databases">
        <authorList>
            <person name="Dougan E. K."/>
            <person name="Rhodes N."/>
            <person name="Thang M."/>
            <person name="Chan C."/>
        </authorList>
    </citation>
    <scope>NUCLEOTIDE SEQUENCE</scope>
</reference>
<feature type="compositionally biased region" description="Polar residues" evidence="1">
    <location>
        <begin position="12"/>
        <end position="24"/>
    </location>
</feature>
<evidence type="ECO:0000313" key="3">
    <source>
        <dbReference type="Proteomes" id="UP000649617"/>
    </source>
</evidence>
<dbReference type="OrthoDB" id="435600at2759"/>
<gene>
    <name evidence="2" type="ORF">SPIL2461_LOCUS3543</name>
</gene>
<sequence>MGISASRAPLASSGTFGAVSSTSPMKVERSSQDETAAVRSSTTARLEEKSTPVRFEESAWSIPLVLGLADVGWFDATSAMLLVLLNFGMQVAFSGVLLSDSFMGDAFETKVTSAKTWRTRAAHDYAYLDLG</sequence>
<protein>
    <submittedName>
        <fullName evidence="2">Uncharacterized protein</fullName>
    </submittedName>
</protein>
<feature type="region of interest" description="Disordered" evidence="1">
    <location>
        <begin position="1"/>
        <end position="45"/>
    </location>
</feature>
<keyword evidence="3" id="KW-1185">Reference proteome</keyword>
<name>A0A812KNC5_SYMPI</name>